<keyword evidence="2" id="KW-0472">Membrane</keyword>
<keyword evidence="4" id="KW-1185">Reference proteome</keyword>
<sequence>MSDQRKFRQVKLNSRQLKVKKRKNLAKPLYMTIAIVIIMFLGVSIAYSHLSSIDKEIMAKEKEISDLKKTKLALEAEVKGIKSSAEIQDEAMYKLGMVYPSQEQIVYVDISENKKQLDVNNNVFLSPILSVLKSFTKD</sequence>
<dbReference type="InterPro" id="IPR007060">
    <property type="entry name" value="FtsL/DivIC"/>
</dbReference>
<feature type="transmembrane region" description="Helical" evidence="2">
    <location>
        <begin position="29"/>
        <end position="50"/>
    </location>
</feature>
<accession>A0A1W1UXQ1</accession>
<gene>
    <name evidence="3" type="ORF">SAMN00017477_0796</name>
</gene>
<feature type="coiled-coil region" evidence="1">
    <location>
        <begin position="50"/>
        <end position="77"/>
    </location>
</feature>
<protein>
    <submittedName>
        <fullName evidence="3">Septum formation initiator</fullName>
    </submittedName>
</protein>
<name>A0A1W1UXQ1_PEPAS</name>
<keyword evidence="2" id="KW-1133">Transmembrane helix</keyword>
<keyword evidence="2" id="KW-0812">Transmembrane</keyword>
<dbReference type="Pfam" id="PF04977">
    <property type="entry name" value="DivIC"/>
    <property type="match status" value="1"/>
</dbReference>
<dbReference type="Proteomes" id="UP000192368">
    <property type="component" value="Unassembled WGS sequence"/>
</dbReference>
<dbReference type="STRING" id="573058.SAMN00017477_0796"/>
<dbReference type="AlphaFoldDB" id="A0A1W1UXQ1"/>
<reference evidence="4" key="1">
    <citation type="submission" date="2017-04" db="EMBL/GenBank/DDBJ databases">
        <authorList>
            <person name="Varghese N."/>
            <person name="Submissions S."/>
        </authorList>
    </citation>
    <scope>NUCLEOTIDE SEQUENCE [LARGE SCALE GENOMIC DNA]</scope>
    <source>
        <strain evidence="4">DSM 20463</strain>
    </source>
</reference>
<dbReference type="EMBL" id="FWWR01000009">
    <property type="protein sequence ID" value="SMB85551.1"/>
    <property type="molecule type" value="Genomic_DNA"/>
</dbReference>
<evidence type="ECO:0000256" key="1">
    <source>
        <dbReference type="SAM" id="Coils"/>
    </source>
</evidence>
<proteinExistence type="predicted"/>
<keyword evidence="1" id="KW-0175">Coiled coil</keyword>
<evidence type="ECO:0000313" key="4">
    <source>
        <dbReference type="Proteomes" id="UP000192368"/>
    </source>
</evidence>
<dbReference type="OrthoDB" id="1707751at2"/>
<organism evidence="3 4">
    <name type="scientific">Peptoniphilus asaccharolyticus DSM 20463</name>
    <dbReference type="NCBI Taxonomy" id="573058"/>
    <lineage>
        <taxon>Bacteria</taxon>
        <taxon>Bacillati</taxon>
        <taxon>Bacillota</taxon>
        <taxon>Tissierellia</taxon>
        <taxon>Tissierellales</taxon>
        <taxon>Peptoniphilaceae</taxon>
        <taxon>Peptoniphilus</taxon>
    </lineage>
</organism>
<evidence type="ECO:0000256" key="2">
    <source>
        <dbReference type="SAM" id="Phobius"/>
    </source>
</evidence>
<dbReference type="RefSeq" id="WP_084230443.1">
    <property type="nucleotide sequence ID" value="NZ_FWWR01000009.1"/>
</dbReference>
<evidence type="ECO:0000313" key="3">
    <source>
        <dbReference type="EMBL" id="SMB85551.1"/>
    </source>
</evidence>